<dbReference type="Proteomes" id="UP000532311">
    <property type="component" value="Unassembled WGS sequence"/>
</dbReference>
<evidence type="ECO:0000313" key="2">
    <source>
        <dbReference type="EMBL" id="KAF5699015.1"/>
    </source>
</evidence>
<dbReference type="EMBL" id="JAAQPF010000618">
    <property type="protein sequence ID" value="KAF5699015.1"/>
    <property type="molecule type" value="Genomic_DNA"/>
</dbReference>
<sequence length="134" mass="13852">MFHLVDPRTFFNTISEEMKKLARDLCTWGEKTKGAVIALTGIAASGGIADGTKLSLLEVAGKMKKTVDELGGFIADPQAVADDVGAGPAEALHEAAPVSVSSDASVAVSEEGNGSQDGDASSDRCGNEDWEILN</sequence>
<reference evidence="2 3" key="1">
    <citation type="submission" date="2020-05" db="EMBL/GenBank/DDBJ databases">
        <title>Identification and distribution of gene clusters putatively required for synthesis of sphingolipid metabolism inhibitors in phylogenetically diverse species of the filamentous fungus Fusarium.</title>
        <authorList>
            <person name="Kim H.-S."/>
            <person name="Busman M."/>
            <person name="Brown D.W."/>
            <person name="Divon H."/>
            <person name="Uhlig S."/>
            <person name="Proctor R.H."/>
        </authorList>
    </citation>
    <scope>NUCLEOTIDE SEQUENCE [LARGE SCALE GENOMIC DNA]</scope>
    <source>
        <strain evidence="2 3">NRRL 26131</strain>
    </source>
</reference>
<protein>
    <submittedName>
        <fullName evidence="2">Uncharacterized protein</fullName>
    </submittedName>
</protein>
<feature type="region of interest" description="Disordered" evidence="1">
    <location>
        <begin position="94"/>
        <end position="134"/>
    </location>
</feature>
<keyword evidence="3" id="KW-1185">Reference proteome</keyword>
<evidence type="ECO:0000313" key="3">
    <source>
        <dbReference type="Proteomes" id="UP000532311"/>
    </source>
</evidence>
<gene>
    <name evidence="2" type="ORF">FGLOB1_11629</name>
</gene>
<organism evidence="2 3">
    <name type="scientific">Fusarium globosum</name>
    <dbReference type="NCBI Taxonomy" id="78864"/>
    <lineage>
        <taxon>Eukaryota</taxon>
        <taxon>Fungi</taxon>
        <taxon>Dikarya</taxon>
        <taxon>Ascomycota</taxon>
        <taxon>Pezizomycotina</taxon>
        <taxon>Sordariomycetes</taxon>
        <taxon>Hypocreomycetidae</taxon>
        <taxon>Hypocreales</taxon>
        <taxon>Nectriaceae</taxon>
        <taxon>Fusarium</taxon>
        <taxon>Fusarium fujikuroi species complex</taxon>
    </lineage>
</organism>
<proteinExistence type="predicted"/>
<dbReference type="AlphaFoldDB" id="A0A8H6D0N7"/>
<name>A0A8H6D0N7_9HYPO</name>
<evidence type="ECO:0000256" key="1">
    <source>
        <dbReference type="SAM" id="MobiDB-lite"/>
    </source>
</evidence>
<feature type="compositionally biased region" description="Low complexity" evidence="1">
    <location>
        <begin position="95"/>
        <end position="109"/>
    </location>
</feature>
<accession>A0A8H6D0N7</accession>
<comment type="caution">
    <text evidence="2">The sequence shown here is derived from an EMBL/GenBank/DDBJ whole genome shotgun (WGS) entry which is preliminary data.</text>
</comment>